<protein>
    <submittedName>
        <fullName evidence="3">RNA-binding cell division protein</fullName>
    </submittedName>
</protein>
<dbReference type="InterPro" id="IPR040591">
    <property type="entry name" value="RqcP2_RBD"/>
</dbReference>
<dbReference type="AlphaFoldDB" id="A0A2P7Q135"/>
<sequence length="261" mass="29821">MDKLRVTNHIKDDDLRIKMYRVVDICNSVLKNYEYRQTDFLNPFEIKNAVAIVNSNQDLACRIDGGYDDAERSVLSIFPYYQQVESPDVEISFLQIDGNFKFSSVSHRDYLGAILGLGIKREKIGDILVHEDYCQLIVESEISDYIIYNLDKVGNNRVSLKSIDRSDIIKSSQTFDERSLTISSLRLDNIISSVFKLSRQEATKLIDSGFVSVNYEKIYKNSSLVEGESVISVRKKGKFILSEVGDTTRKGKIKIKTKIFV</sequence>
<dbReference type="PROSITE" id="PS50889">
    <property type="entry name" value="S4"/>
    <property type="match status" value="1"/>
</dbReference>
<dbReference type="Gene3D" id="3.10.290.10">
    <property type="entry name" value="RNA-binding S4 domain"/>
    <property type="match status" value="1"/>
</dbReference>
<keyword evidence="4" id="KW-1185">Reference proteome</keyword>
<evidence type="ECO:0000256" key="1">
    <source>
        <dbReference type="PROSITE-ProRule" id="PRU00182"/>
    </source>
</evidence>
<dbReference type="Gene3D" id="3.30.1370.160">
    <property type="match status" value="1"/>
</dbReference>
<dbReference type="SMART" id="SM00363">
    <property type="entry name" value="S4"/>
    <property type="match status" value="1"/>
</dbReference>
<dbReference type="GO" id="GO:0003723">
    <property type="term" value="F:RNA binding"/>
    <property type="evidence" value="ECO:0007669"/>
    <property type="project" value="UniProtKB-KW"/>
</dbReference>
<dbReference type="Gene3D" id="3.30.70.330">
    <property type="match status" value="1"/>
</dbReference>
<dbReference type="OrthoDB" id="9812787at2"/>
<dbReference type="Pfam" id="PF17774">
    <property type="entry name" value="YlmH_RBD"/>
    <property type="match status" value="1"/>
</dbReference>
<name>A0A2P7Q135_9FIRM</name>
<dbReference type="PANTHER" id="PTHR13633:SF3">
    <property type="entry name" value="MITOCHONDRIAL TRANSCRIPTION RESCUE FACTOR 1"/>
    <property type="match status" value="1"/>
</dbReference>
<dbReference type="PANTHER" id="PTHR13633">
    <property type="entry name" value="MITOCHONDRIAL TRANSCRIPTION RESCUE FACTOR 1"/>
    <property type="match status" value="1"/>
</dbReference>
<dbReference type="GO" id="GO:0051301">
    <property type="term" value="P:cell division"/>
    <property type="evidence" value="ECO:0007669"/>
    <property type="project" value="UniProtKB-KW"/>
</dbReference>
<dbReference type="EMBL" id="JYGE01000003">
    <property type="protein sequence ID" value="PSJ31679.1"/>
    <property type="molecule type" value="Genomic_DNA"/>
</dbReference>
<organism evidence="3 4">
    <name type="scientific">Peptostreptococcus russellii</name>
    <dbReference type="NCBI Taxonomy" id="215200"/>
    <lineage>
        <taxon>Bacteria</taxon>
        <taxon>Bacillati</taxon>
        <taxon>Bacillota</taxon>
        <taxon>Clostridia</taxon>
        <taxon>Peptostreptococcales</taxon>
        <taxon>Peptostreptococcaceae</taxon>
        <taxon>Peptostreptococcus</taxon>
    </lineage>
</organism>
<reference evidence="3" key="1">
    <citation type="thesis" date="2015" institute="Rutgers" country="The State University of New Jersey, 14 College Farm Rd., New Brunswick, NJ, USA">
        <title>Ammonia toxicity in bacteria and its implications for treatment of and resource recovery from highly nitrogenous organic wastes.</title>
        <authorList>
            <person name="Luther A.K."/>
        </authorList>
    </citation>
    <scope>NUCLEOTIDE SEQUENCE</scope>
    <source>
        <strain evidence="3">RT-10B</strain>
    </source>
</reference>
<proteinExistence type="predicted"/>
<dbReference type="InterPro" id="IPR036986">
    <property type="entry name" value="S4_RNA-bd_sf"/>
</dbReference>
<dbReference type="Pfam" id="PF01479">
    <property type="entry name" value="S4"/>
    <property type="match status" value="1"/>
</dbReference>
<dbReference type="SUPFAM" id="SSF55174">
    <property type="entry name" value="Alpha-L RNA-binding motif"/>
    <property type="match status" value="1"/>
</dbReference>
<evidence type="ECO:0000313" key="4">
    <source>
        <dbReference type="Proteomes" id="UP000241434"/>
    </source>
</evidence>
<dbReference type="CDD" id="cd00165">
    <property type="entry name" value="S4"/>
    <property type="match status" value="1"/>
</dbReference>
<dbReference type="Proteomes" id="UP000241434">
    <property type="component" value="Unassembled WGS sequence"/>
</dbReference>
<keyword evidence="3" id="KW-0132">Cell division</keyword>
<evidence type="ECO:0000313" key="3">
    <source>
        <dbReference type="EMBL" id="PSJ31679.1"/>
    </source>
</evidence>
<feature type="domain" description="RNA-binding S4" evidence="2">
    <location>
        <begin position="185"/>
        <end position="246"/>
    </location>
</feature>
<dbReference type="RefSeq" id="WP_106776416.1">
    <property type="nucleotide sequence ID" value="NZ_JYGE01000003.1"/>
</dbReference>
<accession>A0A2P7Q135</accession>
<dbReference type="InterPro" id="IPR002942">
    <property type="entry name" value="S4_RNA-bd"/>
</dbReference>
<keyword evidence="1" id="KW-0694">RNA-binding</keyword>
<comment type="caution">
    <text evidence="3">The sequence shown here is derived from an EMBL/GenBank/DDBJ whole genome shotgun (WGS) entry which is preliminary data.</text>
</comment>
<evidence type="ECO:0000259" key="2">
    <source>
        <dbReference type="SMART" id="SM00363"/>
    </source>
</evidence>
<dbReference type="InterPro" id="IPR012677">
    <property type="entry name" value="Nucleotide-bd_a/b_plait_sf"/>
</dbReference>
<keyword evidence="3" id="KW-0131">Cell cycle</keyword>
<gene>
    <name evidence="3" type="ORF">UF10_03345</name>
</gene>